<dbReference type="Pfam" id="PF01066">
    <property type="entry name" value="CDP-OH_P_transf"/>
    <property type="match status" value="1"/>
</dbReference>
<feature type="transmembrane region" description="Helical" evidence="3">
    <location>
        <begin position="201"/>
        <end position="221"/>
    </location>
</feature>
<dbReference type="EMBL" id="CP159218">
    <property type="protein sequence ID" value="XCG62937.1"/>
    <property type="molecule type" value="Genomic_DNA"/>
</dbReference>
<evidence type="ECO:0000256" key="2">
    <source>
        <dbReference type="RuleBase" id="RU003750"/>
    </source>
</evidence>
<reference evidence="4" key="1">
    <citation type="submission" date="2024-05" db="EMBL/GenBank/DDBJ databases">
        <authorList>
            <person name="Cai S.Y."/>
            <person name="Jin L.M."/>
            <person name="Li H.R."/>
        </authorList>
    </citation>
    <scope>NUCLEOTIDE SEQUENCE</scope>
    <source>
        <strain evidence="4">A5-74</strain>
    </source>
</reference>
<evidence type="ECO:0000313" key="4">
    <source>
        <dbReference type="EMBL" id="XCG62937.1"/>
    </source>
</evidence>
<feature type="transmembrane region" description="Helical" evidence="3">
    <location>
        <begin position="64"/>
        <end position="81"/>
    </location>
</feature>
<keyword evidence="3" id="KW-0472">Membrane</keyword>
<gene>
    <name evidence="4" type="ORF">ABLG96_17210</name>
</gene>
<sequence length="260" mass="27614">MTISTDQQGSRSQTPLSHRAVVAQLAGAQKSAKGAPAYSRFVNRPLGRQFAALAFRAGRTPNQVTVLSGVLSFAGIATIALVSPSWWSGLLVGVLLVLGYALDAADGQLARLRGGGSYAGEWLDHMVDAAKIVCLHLAVLIGLYRFTDLAGSGWLLVPVGFTVVACVSFFGMILNDQLRRGLAAATGVTVDRGHTSPLRSLLVIPTDYGLLCVVFLTFGLTDVFFPVYTFLAAYSALYLGAAAVKWYREMSRLTPGKAVS</sequence>
<dbReference type="InterPro" id="IPR000462">
    <property type="entry name" value="CDP-OH_P_trans"/>
</dbReference>
<dbReference type="InterPro" id="IPR048254">
    <property type="entry name" value="CDP_ALCOHOL_P_TRANSF_CS"/>
</dbReference>
<protein>
    <submittedName>
        <fullName evidence="4">CDP-alcohol phosphatidyltransferase family protein</fullName>
    </submittedName>
</protein>
<dbReference type="Gene3D" id="1.20.120.1760">
    <property type="match status" value="1"/>
</dbReference>
<proteinExistence type="inferred from homology"/>
<dbReference type="GO" id="GO:0008654">
    <property type="term" value="P:phospholipid biosynthetic process"/>
    <property type="evidence" value="ECO:0007669"/>
    <property type="project" value="InterPro"/>
</dbReference>
<name>A0AAU8DNY5_9ACTN</name>
<evidence type="ECO:0000256" key="3">
    <source>
        <dbReference type="SAM" id="Phobius"/>
    </source>
</evidence>
<dbReference type="RefSeq" id="WP_353648552.1">
    <property type="nucleotide sequence ID" value="NZ_CP159218.1"/>
</dbReference>
<comment type="similarity">
    <text evidence="2">Belongs to the CDP-alcohol phosphatidyltransferase class-I family.</text>
</comment>
<keyword evidence="1 2" id="KW-0808">Transferase</keyword>
<dbReference type="InterPro" id="IPR043130">
    <property type="entry name" value="CDP-OH_PTrfase_TM_dom"/>
</dbReference>
<evidence type="ECO:0000256" key="1">
    <source>
        <dbReference type="ARBA" id="ARBA00022679"/>
    </source>
</evidence>
<accession>A0AAU8DNY5</accession>
<keyword evidence="3" id="KW-1133">Transmembrane helix</keyword>
<keyword evidence="3" id="KW-0812">Transmembrane</keyword>
<feature type="transmembrane region" description="Helical" evidence="3">
    <location>
        <begin position="227"/>
        <end position="247"/>
    </location>
</feature>
<dbReference type="PROSITE" id="PS00379">
    <property type="entry name" value="CDP_ALCOHOL_P_TRANSF"/>
    <property type="match status" value="1"/>
</dbReference>
<dbReference type="GO" id="GO:0016020">
    <property type="term" value="C:membrane"/>
    <property type="evidence" value="ECO:0007669"/>
    <property type="project" value="InterPro"/>
</dbReference>
<organism evidence="4">
    <name type="scientific">Nakamurella sp. A5-74</name>
    <dbReference type="NCBI Taxonomy" id="3158264"/>
    <lineage>
        <taxon>Bacteria</taxon>
        <taxon>Bacillati</taxon>
        <taxon>Actinomycetota</taxon>
        <taxon>Actinomycetes</taxon>
        <taxon>Nakamurellales</taxon>
        <taxon>Nakamurellaceae</taxon>
        <taxon>Nakamurella</taxon>
    </lineage>
</organism>
<dbReference type="AlphaFoldDB" id="A0AAU8DNY5"/>
<dbReference type="GO" id="GO:0016780">
    <property type="term" value="F:phosphotransferase activity, for other substituted phosphate groups"/>
    <property type="evidence" value="ECO:0007669"/>
    <property type="project" value="InterPro"/>
</dbReference>
<feature type="transmembrane region" description="Helical" evidence="3">
    <location>
        <begin position="153"/>
        <end position="174"/>
    </location>
</feature>